<evidence type="ECO:0000313" key="2">
    <source>
        <dbReference type="EMBL" id="SCG80449.1"/>
    </source>
</evidence>
<dbReference type="Pfam" id="PF14417">
    <property type="entry name" value="MEDS"/>
    <property type="match status" value="1"/>
</dbReference>
<proteinExistence type="predicted"/>
<evidence type="ECO:0000259" key="1">
    <source>
        <dbReference type="Pfam" id="PF14417"/>
    </source>
</evidence>
<name>A0A1C5KD09_9ACTN</name>
<keyword evidence="3" id="KW-1185">Reference proteome</keyword>
<organism evidence="2 3">
    <name type="scientific">Micromonospora echinaurantiaca</name>
    <dbReference type="NCBI Taxonomy" id="47857"/>
    <lineage>
        <taxon>Bacteria</taxon>
        <taxon>Bacillati</taxon>
        <taxon>Actinomycetota</taxon>
        <taxon>Actinomycetes</taxon>
        <taxon>Micromonosporales</taxon>
        <taxon>Micromonosporaceae</taxon>
        <taxon>Micromonospora</taxon>
    </lineage>
</organism>
<protein>
    <submittedName>
        <fullName evidence="2">MEDS: MEthanogen/methylotroph, DcmR Sensory domain</fullName>
    </submittedName>
</protein>
<feature type="domain" description="MEDS" evidence="1">
    <location>
        <begin position="13"/>
        <end position="170"/>
    </location>
</feature>
<evidence type="ECO:0000313" key="3">
    <source>
        <dbReference type="Proteomes" id="UP000198217"/>
    </source>
</evidence>
<gene>
    <name evidence="2" type="ORF">GA0070609_6445</name>
</gene>
<dbReference type="AlphaFoldDB" id="A0A1C5KD09"/>
<accession>A0A1C5KD09</accession>
<sequence length="277" mass="30369">MIDEQQPDGPYGHLCWAYDDPITFRRHAEAYLTAGLAAGERVWYVTPDEPESVLARLRRVGVLADALRRGAAEVVPLDSTYAGDRTVDPAAQVAAYAAATDRALAAGHTGLRVVAEATDLVRTPAQLDAFARYEHQVDRYMRARPFRAMCAYHRPELGARTVAELASLHPESNVEDLLFRLYAVAPGEGHAALAGELDPSQHKLFGAALARADLRPTEGELVLRATGLRFLDHRSLVHLDEYAHRRSATAVLRTGRPAVARLVGLLDLPSLRVEVTR</sequence>
<dbReference type="EMBL" id="LT607750">
    <property type="protein sequence ID" value="SCG80449.1"/>
    <property type="molecule type" value="Genomic_DNA"/>
</dbReference>
<reference evidence="2 3" key="1">
    <citation type="submission" date="2016-06" db="EMBL/GenBank/DDBJ databases">
        <authorList>
            <person name="Kjaerup R.B."/>
            <person name="Dalgaard T.S."/>
            <person name="Juul-Madsen H.R."/>
        </authorList>
    </citation>
    <scope>NUCLEOTIDE SEQUENCE [LARGE SCALE GENOMIC DNA]</scope>
    <source>
        <strain evidence="2 3">DSM 43904</strain>
    </source>
</reference>
<dbReference type="RefSeq" id="WP_088997197.1">
    <property type="nucleotide sequence ID" value="NZ_LT607750.1"/>
</dbReference>
<dbReference type="Proteomes" id="UP000198217">
    <property type="component" value="Chromosome I"/>
</dbReference>
<dbReference type="InterPro" id="IPR025847">
    <property type="entry name" value="MEDS_domain"/>
</dbReference>